<dbReference type="PANTHER" id="PTHR12001:SF69">
    <property type="entry name" value="ALL TRANS-POLYPRENYL-DIPHOSPHATE SYNTHASE PDSS1"/>
    <property type="match status" value="1"/>
</dbReference>
<dbReference type="AlphaFoldDB" id="A0A6J6HSP7"/>
<evidence type="ECO:0000313" key="6">
    <source>
        <dbReference type="EMBL" id="CAB4615927.1"/>
    </source>
</evidence>
<organism evidence="6">
    <name type="scientific">freshwater metagenome</name>
    <dbReference type="NCBI Taxonomy" id="449393"/>
    <lineage>
        <taxon>unclassified sequences</taxon>
        <taxon>metagenomes</taxon>
        <taxon>ecological metagenomes</taxon>
    </lineage>
</organism>
<dbReference type="GO" id="GO:0046872">
    <property type="term" value="F:metal ion binding"/>
    <property type="evidence" value="ECO:0007669"/>
    <property type="project" value="UniProtKB-KW"/>
</dbReference>
<dbReference type="EMBL" id="CAEZVF010000015">
    <property type="protein sequence ID" value="CAB4615927.1"/>
    <property type="molecule type" value="Genomic_DNA"/>
</dbReference>
<dbReference type="Pfam" id="PF00348">
    <property type="entry name" value="polyprenyl_synt"/>
    <property type="match status" value="1"/>
</dbReference>
<evidence type="ECO:0000256" key="2">
    <source>
        <dbReference type="ARBA" id="ARBA00006706"/>
    </source>
</evidence>
<comment type="similarity">
    <text evidence="2">Belongs to the FPP/GGPP synthase family.</text>
</comment>
<dbReference type="InterPro" id="IPR033749">
    <property type="entry name" value="Polyprenyl_synt_CS"/>
</dbReference>
<evidence type="ECO:0000256" key="3">
    <source>
        <dbReference type="ARBA" id="ARBA00022679"/>
    </source>
</evidence>
<sequence length="336" mass="35792">MTTPFGLESLDGALEADLRNGLDQVEVRLREAVKSQDSFVAEAASYLVEAGGKRFRPLLTLLGAQFGDPHRVEVIDAAAVVEITHLATLYHDDVMDEAPLRRGAASANSRWDNSVAILTGDFLFARASQILADLGPEAVRIQALTFEELVSGQIRETIGPREGEDPIHHYLEVVAEKTGSLIATSGLFGAMFSGAPAPIQEAMRSFGASIGIAFQLSDDVLDVASESSESGKTPGTDLREGVLTLPVLQALAVDDADAREIGRLIGPDLAQVSEAEVDQRVEQALVMLRQHEGMNLARAELSRCAASARELLVPLPDCAAKEALAALTDVVVSRSV</sequence>
<dbReference type="SFLD" id="SFLDG01017">
    <property type="entry name" value="Polyprenyl_Transferase_Like"/>
    <property type="match status" value="1"/>
</dbReference>
<dbReference type="GO" id="GO:0008299">
    <property type="term" value="P:isoprenoid biosynthetic process"/>
    <property type="evidence" value="ECO:0007669"/>
    <property type="project" value="InterPro"/>
</dbReference>
<dbReference type="InterPro" id="IPR000092">
    <property type="entry name" value="Polyprenyl_synt"/>
</dbReference>
<gene>
    <name evidence="6" type="ORF">UFOPK1939_00191</name>
</gene>
<evidence type="ECO:0000256" key="4">
    <source>
        <dbReference type="ARBA" id="ARBA00022723"/>
    </source>
</evidence>
<accession>A0A6J6HSP7</accession>
<comment type="cofactor">
    <cofactor evidence="1">
        <name>Mg(2+)</name>
        <dbReference type="ChEBI" id="CHEBI:18420"/>
    </cofactor>
</comment>
<keyword evidence="4" id="KW-0479">Metal-binding</keyword>
<dbReference type="GO" id="GO:0004659">
    <property type="term" value="F:prenyltransferase activity"/>
    <property type="evidence" value="ECO:0007669"/>
    <property type="project" value="InterPro"/>
</dbReference>
<reference evidence="6" key="1">
    <citation type="submission" date="2020-05" db="EMBL/GenBank/DDBJ databases">
        <authorList>
            <person name="Chiriac C."/>
            <person name="Salcher M."/>
            <person name="Ghai R."/>
            <person name="Kavagutti S V."/>
        </authorList>
    </citation>
    <scope>NUCLEOTIDE SEQUENCE</scope>
</reference>
<dbReference type="PANTHER" id="PTHR12001">
    <property type="entry name" value="GERANYLGERANYL PYROPHOSPHATE SYNTHASE"/>
    <property type="match status" value="1"/>
</dbReference>
<evidence type="ECO:0000256" key="5">
    <source>
        <dbReference type="ARBA" id="ARBA00022842"/>
    </source>
</evidence>
<keyword evidence="3" id="KW-0808">Transferase</keyword>
<dbReference type="PROSITE" id="PS00444">
    <property type="entry name" value="POLYPRENYL_SYNTHASE_2"/>
    <property type="match status" value="1"/>
</dbReference>
<dbReference type="SUPFAM" id="SSF48576">
    <property type="entry name" value="Terpenoid synthases"/>
    <property type="match status" value="1"/>
</dbReference>
<dbReference type="CDD" id="cd00685">
    <property type="entry name" value="Trans_IPPS_HT"/>
    <property type="match status" value="1"/>
</dbReference>
<dbReference type="SFLD" id="SFLDS00005">
    <property type="entry name" value="Isoprenoid_Synthase_Type_I"/>
    <property type="match status" value="1"/>
</dbReference>
<evidence type="ECO:0000256" key="1">
    <source>
        <dbReference type="ARBA" id="ARBA00001946"/>
    </source>
</evidence>
<name>A0A6J6HSP7_9ZZZZ</name>
<proteinExistence type="inferred from homology"/>
<protein>
    <submittedName>
        <fullName evidence="6">Unannotated protein</fullName>
    </submittedName>
</protein>
<dbReference type="Gene3D" id="1.10.600.10">
    <property type="entry name" value="Farnesyl Diphosphate Synthase"/>
    <property type="match status" value="1"/>
</dbReference>
<keyword evidence="5" id="KW-0460">Magnesium</keyword>
<dbReference type="InterPro" id="IPR008949">
    <property type="entry name" value="Isoprenoid_synthase_dom_sf"/>
</dbReference>